<gene>
    <name evidence="7" type="ORF">SAMN05444143_11221</name>
</gene>
<feature type="transmembrane region" description="Helical" evidence="6">
    <location>
        <begin position="127"/>
        <end position="147"/>
    </location>
</feature>
<evidence type="ECO:0000256" key="5">
    <source>
        <dbReference type="ARBA" id="ARBA00023136"/>
    </source>
</evidence>
<feature type="transmembrane region" description="Helical" evidence="6">
    <location>
        <begin position="96"/>
        <end position="115"/>
    </location>
</feature>
<dbReference type="eggNOG" id="COG1584">
    <property type="taxonomic scope" value="Bacteria"/>
</dbReference>
<dbReference type="RefSeq" id="WP_024982164.1">
    <property type="nucleotide sequence ID" value="NZ_CBCRUM010000015.1"/>
</dbReference>
<evidence type="ECO:0000313" key="8">
    <source>
        <dbReference type="Proteomes" id="UP000182961"/>
    </source>
</evidence>
<feature type="transmembrane region" description="Helical" evidence="6">
    <location>
        <begin position="62"/>
        <end position="84"/>
    </location>
</feature>
<evidence type="ECO:0000256" key="1">
    <source>
        <dbReference type="ARBA" id="ARBA00004141"/>
    </source>
</evidence>
<feature type="transmembrane region" description="Helical" evidence="6">
    <location>
        <begin position="31"/>
        <end position="55"/>
    </location>
</feature>
<evidence type="ECO:0008006" key="9">
    <source>
        <dbReference type="Google" id="ProtNLM"/>
    </source>
</evidence>
<accession>A0A1I4YMY5</accession>
<dbReference type="NCBIfam" id="NF038013">
    <property type="entry name" value="AceTr_1"/>
    <property type="match status" value="1"/>
</dbReference>
<proteinExistence type="inferred from homology"/>
<sequence>MEKKQANVAPLGLLGFGMTTILLNIHNMGFFPVSSVIISMGLFYGGMAQIIAGIFSLHQGKTFAGTAFTSYGFFWISLVAIWLFPNTGFELAGTTPAPFFGCYLVLWGLFTAFMWWGTWGGSKVQQFVFLSLTILFFVLALSKFLNSEAINEIAGVIGVICGGSAFYLAMAELLEEVKNKSVLPY</sequence>
<dbReference type="GO" id="GO:0015360">
    <property type="term" value="F:acetate:proton symporter activity"/>
    <property type="evidence" value="ECO:0007669"/>
    <property type="project" value="TreeGrafter"/>
</dbReference>
<dbReference type="Proteomes" id="UP000182961">
    <property type="component" value="Unassembled WGS sequence"/>
</dbReference>
<keyword evidence="4 6" id="KW-1133">Transmembrane helix</keyword>
<organism evidence="7 8">
    <name type="scientific">Flavobacterium succinicans</name>
    <dbReference type="NCBI Taxonomy" id="29536"/>
    <lineage>
        <taxon>Bacteria</taxon>
        <taxon>Pseudomonadati</taxon>
        <taxon>Bacteroidota</taxon>
        <taxon>Flavobacteriia</taxon>
        <taxon>Flavobacteriales</taxon>
        <taxon>Flavobacteriaceae</taxon>
        <taxon>Flavobacterium</taxon>
    </lineage>
</organism>
<keyword evidence="5 6" id="KW-0472">Membrane</keyword>
<evidence type="ECO:0000256" key="2">
    <source>
        <dbReference type="ARBA" id="ARBA00005587"/>
    </source>
</evidence>
<feature type="transmembrane region" description="Helical" evidence="6">
    <location>
        <begin position="153"/>
        <end position="174"/>
    </location>
</feature>
<dbReference type="EMBL" id="FOUT01000012">
    <property type="protein sequence ID" value="SFN38970.1"/>
    <property type="molecule type" value="Genomic_DNA"/>
</dbReference>
<evidence type="ECO:0000256" key="4">
    <source>
        <dbReference type="ARBA" id="ARBA00022989"/>
    </source>
</evidence>
<dbReference type="PANTHER" id="PTHR30178">
    <property type="entry name" value="INNER MEMBRANE PROTEIN YAAH"/>
    <property type="match status" value="1"/>
</dbReference>
<reference evidence="8" key="1">
    <citation type="submission" date="2016-10" db="EMBL/GenBank/DDBJ databases">
        <authorList>
            <person name="Varghese N."/>
            <person name="Submissions S."/>
        </authorList>
    </citation>
    <scope>NUCLEOTIDE SEQUENCE [LARGE SCALE GENOMIC DNA]</scope>
    <source>
        <strain evidence="8">DSM 4002</strain>
    </source>
</reference>
<protein>
    <recommendedName>
        <fullName evidence="9">Inner membrane protein YaaH</fullName>
    </recommendedName>
</protein>
<keyword evidence="8" id="KW-1185">Reference proteome</keyword>
<evidence type="ECO:0000313" key="7">
    <source>
        <dbReference type="EMBL" id="SFN38970.1"/>
    </source>
</evidence>
<evidence type="ECO:0000256" key="6">
    <source>
        <dbReference type="SAM" id="Phobius"/>
    </source>
</evidence>
<dbReference type="InterPro" id="IPR000791">
    <property type="entry name" value="Gpr1/Fun34/SatP-like"/>
</dbReference>
<dbReference type="AlphaFoldDB" id="A0A1I4YMY5"/>
<dbReference type="GO" id="GO:0071422">
    <property type="term" value="P:succinate transmembrane transport"/>
    <property type="evidence" value="ECO:0007669"/>
    <property type="project" value="TreeGrafter"/>
</dbReference>
<comment type="subcellular location">
    <subcellularLocation>
        <location evidence="1">Membrane</location>
        <topology evidence="1">Multi-pass membrane protein</topology>
    </subcellularLocation>
</comment>
<feature type="transmembrane region" description="Helical" evidence="6">
    <location>
        <begin position="7"/>
        <end position="25"/>
    </location>
</feature>
<dbReference type="GO" id="GO:0005886">
    <property type="term" value="C:plasma membrane"/>
    <property type="evidence" value="ECO:0007669"/>
    <property type="project" value="TreeGrafter"/>
</dbReference>
<dbReference type="InterPro" id="IPR047623">
    <property type="entry name" value="SatP"/>
</dbReference>
<dbReference type="Pfam" id="PF01184">
    <property type="entry name" value="Gpr1_Fun34_YaaH"/>
    <property type="match status" value="1"/>
</dbReference>
<name>A0A1I4YMY5_9FLAO</name>
<dbReference type="PANTHER" id="PTHR30178:SF3">
    <property type="entry name" value="SUCCINATE-ACETATE_PROTON SYMPORTER SATP"/>
    <property type="match status" value="1"/>
</dbReference>
<evidence type="ECO:0000256" key="3">
    <source>
        <dbReference type="ARBA" id="ARBA00022692"/>
    </source>
</evidence>
<keyword evidence="3 6" id="KW-0812">Transmembrane</keyword>
<comment type="similarity">
    <text evidence="2">Belongs to the acetate uptake transporter (AceTr) (TC 2.A.96) family.</text>
</comment>